<feature type="repeat" description="ANK" evidence="3">
    <location>
        <begin position="106"/>
        <end position="139"/>
    </location>
</feature>
<evidence type="ECO:0000313" key="5">
    <source>
        <dbReference type="EMBL" id="VDI66944.1"/>
    </source>
</evidence>
<evidence type="ECO:0000256" key="3">
    <source>
        <dbReference type="PROSITE-ProRule" id="PRU00023"/>
    </source>
</evidence>
<keyword evidence="1" id="KW-0677">Repeat</keyword>
<dbReference type="GO" id="GO:0006511">
    <property type="term" value="P:ubiquitin-dependent protein catabolic process"/>
    <property type="evidence" value="ECO:0007669"/>
    <property type="project" value="TreeGrafter"/>
</dbReference>
<dbReference type="InterPro" id="IPR002110">
    <property type="entry name" value="Ankyrin_rpt"/>
</dbReference>
<dbReference type="Pfam" id="PF08477">
    <property type="entry name" value="Roc"/>
    <property type="match status" value="1"/>
</dbReference>
<dbReference type="SUPFAM" id="SSF52540">
    <property type="entry name" value="P-loop containing nucleoside triphosphate hydrolases"/>
    <property type="match status" value="1"/>
</dbReference>
<dbReference type="InterPro" id="IPR027417">
    <property type="entry name" value="P-loop_NTPase"/>
</dbReference>
<dbReference type="OrthoDB" id="5962960at2759"/>
<organism evidence="5 6">
    <name type="scientific">Mytilus galloprovincialis</name>
    <name type="common">Mediterranean mussel</name>
    <dbReference type="NCBI Taxonomy" id="29158"/>
    <lineage>
        <taxon>Eukaryota</taxon>
        <taxon>Metazoa</taxon>
        <taxon>Spiralia</taxon>
        <taxon>Lophotrochozoa</taxon>
        <taxon>Mollusca</taxon>
        <taxon>Bivalvia</taxon>
        <taxon>Autobranchia</taxon>
        <taxon>Pteriomorphia</taxon>
        <taxon>Mytilida</taxon>
        <taxon>Mytiloidea</taxon>
        <taxon>Mytilidae</taxon>
        <taxon>Mytilinae</taxon>
        <taxon>Mytilus</taxon>
    </lineage>
</organism>
<dbReference type="PROSITE" id="PS50297">
    <property type="entry name" value="ANK_REP_REGION"/>
    <property type="match status" value="3"/>
</dbReference>
<dbReference type="InterPro" id="IPR011029">
    <property type="entry name" value="DEATH-like_dom_sf"/>
</dbReference>
<dbReference type="InterPro" id="IPR036770">
    <property type="entry name" value="Ankyrin_rpt-contain_sf"/>
</dbReference>
<dbReference type="PROSITE" id="PS50088">
    <property type="entry name" value="ANK_REPEAT"/>
    <property type="match status" value="4"/>
</dbReference>
<evidence type="ECO:0000313" key="6">
    <source>
        <dbReference type="Proteomes" id="UP000596742"/>
    </source>
</evidence>
<feature type="repeat" description="ANK" evidence="3">
    <location>
        <begin position="40"/>
        <end position="72"/>
    </location>
</feature>
<protein>
    <recommendedName>
        <fullName evidence="4">Death domain-containing protein</fullName>
    </recommendedName>
</protein>
<sequence length="831" mass="96383">MQREQKRNEKLLKAAEEGDLEKVKKLVRHGADINYKDTFGSFTALHCAANNGNIEIINYLADNEADMNCRNNRGRTPLHLSVYKGQIEASKALINRGTAINAVNIFGCTALHMAGYWVQSVEMSKMLVDNGASVNIKDKDGITPVEIAAKGHNTDVFEYLKVRIEYDLERFGMKTEDDFQNIVSQGSYQSHENRIYLVGPYNVGKTTIAAVLVNDEIPRERCPTNGIWLHLRRAGMNIEEREWVFFKSEIAKSSSVLEGFLMSVNYSGIAPDTTTIYERSGRTANKYATDCEIVYEPEQKKRRLATYEQDVRLESSQVSDKRHVPYNMIGATHSQMYNRIKEMLQNGKYEEKIAPVDIWDFGGQDVYYVTHQLFICYRGTFILVFDGSKQMNDRLDVKSYLPGVSEYPTTSVYLLHWVNSILTYCKNTKDGYPKILFVATHKDLLHKHSVENRRREITRSLEILFENHSGRHHLIFNPLIFVNATDKSDREMRMVKDQIVSIAFSHPKWGEQMPVAWITLELQIALRVEKDEFVLTKDALIAINTHETSVPLNEQALQTFLKIQNSLGKIIYFNVKKLNNYIIINPLCLIQVLKSIVTIREHWPSGPDFSRTLLELSCKGIISKENIFQIWQQPEFSNLLPYKDFMIEILCHLDILVEQKRYDIDTDDQVIERYLVPSMITTPCDLWQCSEHTTSTDLKQMTIWFAKERTEDIYTCRHGQVLKDADLQKRPTNKQLAQLSRRLSKDSCKELAIHLKVSEDTIQSIWDEYKHHVDDYKFMLLWKWKVNNRHTSLQDLLTAIRCIDEDDHKMCQVMYYNTSTCNSRKMSCQKD</sequence>
<dbReference type="Gene3D" id="3.40.50.300">
    <property type="entry name" value="P-loop containing nucleotide triphosphate hydrolases"/>
    <property type="match status" value="1"/>
</dbReference>
<reference evidence="5" key="1">
    <citation type="submission" date="2018-11" db="EMBL/GenBank/DDBJ databases">
        <authorList>
            <person name="Alioto T."/>
            <person name="Alioto T."/>
        </authorList>
    </citation>
    <scope>NUCLEOTIDE SEQUENCE</scope>
</reference>
<dbReference type="Pfam" id="PF00023">
    <property type="entry name" value="Ank"/>
    <property type="match status" value="1"/>
</dbReference>
<dbReference type="Pfam" id="PF12796">
    <property type="entry name" value="Ank_2"/>
    <property type="match status" value="1"/>
</dbReference>
<dbReference type="SUPFAM" id="SSF48403">
    <property type="entry name" value="Ankyrin repeat"/>
    <property type="match status" value="1"/>
</dbReference>
<gene>
    <name evidence="5" type="ORF">MGAL_10B026219</name>
</gene>
<evidence type="ECO:0000256" key="1">
    <source>
        <dbReference type="ARBA" id="ARBA00022737"/>
    </source>
</evidence>
<dbReference type="EMBL" id="UYJE01008756">
    <property type="protein sequence ID" value="VDI66944.1"/>
    <property type="molecule type" value="Genomic_DNA"/>
</dbReference>
<dbReference type="PANTHER" id="PTHR24173:SF27">
    <property type="entry name" value="ANKYRIN REPEAT AND SOCS BOX PROTEIN 1"/>
    <property type="match status" value="1"/>
</dbReference>
<dbReference type="PRINTS" id="PR01415">
    <property type="entry name" value="ANKYRIN"/>
</dbReference>
<name>A0A8B6GP01_MYTGA</name>
<accession>A0A8B6GP01</accession>
<keyword evidence="6" id="KW-1185">Reference proteome</keyword>
<comment type="caution">
    <text evidence="5">The sequence shown here is derived from an EMBL/GenBank/DDBJ whole genome shotgun (WGS) entry which is preliminary data.</text>
</comment>
<dbReference type="GO" id="GO:0000151">
    <property type="term" value="C:ubiquitin ligase complex"/>
    <property type="evidence" value="ECO:0007669"/>
    <property type="project" value="TreeGrafter"/>
</dbReference>
<dbReference type="PROSITE" id="PS50017">
    <property type="entry name" value="DEATH_DOMAIN"/>
    <property type="match status" value="1"/>
</dbReference>
<dbReference type="Gene3D" id="1.10.533.10">
    <property type="entry name" value="Death Domain, Fas"/>
    <property type="match status" value="1"/>
</dbReference>
<proteinExistence type="predicted"/>
<dbReference type="Gene3D" id="1.25.40.20">
    <property type="entry name" value="Ankyrin repeat-containing domain"/>
    <property type="match status" value="1"/>
</dbReference>
<dbReference type="AlphaFoldDB" id="A0A8B6GP01"/>
<dbReference type="GO" id="GO:0007165">
    <property type="term" value="P:signal transduction"/>
    <property type="evidence" value="ECO:0007669"/>
    <property type="project" value="InterPro"/>
</dbReference>
<feature type="repeat" description="ANK" evidence="3">
    <location>
        <begin position="6"/>
        <end position="38"/>
    </location>
</feature>
<feature type="repeat" description="ANK" evidence="3">
    <location>
        <begin position="73"/>
        <end position="105"/>
    </location>
</feature>
<dbReference type="InterPro" id="IPR000488">
    <property type="entry name" value="Death_dom"/>
</dbReference>
<dbReference type="PANTHER" id="PTHR24173">
    <property type="entry name" value="ANKYRIN REPEAT CONTAINING"/>
    <property type="match status" value="1"/>
</dbReference>
<dbReference type="SMART" id="SM00248">
    <property type="entry name" value="ANK"/>
    <property type="match status" value="5"/>
</dbReference>
<keyword evidence="2 3" id="KW-0040">ANK repeat</keyword>
<dbReference type="SUPFAM" id="SSF47986">
    <property type="entry name" value="DEATH domain"/>
    <property type="match status" value="1"/>
</dbReference>
<evidence type="ECO:0000259" key="4">
    <source>
        <dbReference type="PROSITE" id="PS50017"/>
    </source>
</evidence>
<feature type="domain" description="Death" evidence="4">
    <location>
        <begin position="749"/>
        <end position="807"/>
    </location>
</feature>
<evidence type="ECO:0000256" key="2">
    <source>
        <dbReference type="ARBA" id="ARBA00023043"/>
    </source>
</evidence>
<dbReference type="CDD" id="cd01670">
    <property type="entry name" value="Death"/>
    <property type="match status" value="1"/>
</dbReference>
<dbReference type="Proteomes" id="UP000596742">
    <property type="component" value="Unassembled WGS sequence"/>
</dbReference>